<dbReference type="OrthoDB" id="4894358at2759"/>
<gene>
    <name evidence="2" type="ORF">B0I35DRAFT_447355</name>
</gene>
<dbReference type="AlphaFoldDB" id="A0A8K0WIM3"/>
<reference evidence="2" key="1">
    <citation type="journal article" date="2021" name="Nat. Commun.">
        <title>Genetic determinants of endophytism in the Arabidopsis root mycobiome.</title>
        <authorList>
            <person name="Mesny F."/>
            <person name="Miyauchi S."/>
            <person name="Thiergart T."/>
            <person name="Pickel B."/>
            <person name="Atanasova L."/>
            <person name="Karlsson M."/>
            <person name="Huettel B."/>
            <person name="Barry K.W."/>
            <person name="Haridas S."/>
            <person name="Chen C."/>
            <person name="Bauer D."/>
            <person name="Andreopoulos W."/>
            <person name="Pangilinan J."/>
            <person name="LaButti K."/>
            <person name="Riley R."/>
            <person name="Lipzen A."/>
            <person name="Clum A."/>
            <person name="Drula E."/>
            <person name="Henrissat B."/>
            <person name="Kohler A."/>
            <person name="Grigoriev I.V."/>
            <person name="Martin F.M."/>
            <person name="Hacquard S."/>
        </authorList>
    </citation>
    <scope>NUCLEOTIDE SEQUENCE</scope>
    <source>
        <strain evidence="2">MPI-CAGE-CH-0235</strain>
    </source>
</reference>
<evidence type="ECO:0000313" key="2">
    <source>
        <dbReference type="EMBL" id="KAH7303024.1"/>
    </source>
</evidence>
<name>A0A8K0WIM3_9HYPO</name>
<protein>
    <submittedName>
        <fullName evidence="2">Uncharacterized protein</fullName>
    </submittedName>
</protein>
<comment type="caution">
    <text evidence="2">The sequence shown here is derived from an EMBL/GenBank/DDBJ whole genome shotgun (WGS) entry which is preliminary data.</text>
</comment>
<keyword evidence="3" id="KW-1185">Reference proteome</keyword>
<proteinExistence type="predicted"/>
<dbReference type="Proteomes" id="UP000813444">
    <property type="component" value="Unassembled WGS sequence"/>
</dbReference>
<feature type="region of interest" description="Disordered" evidence="1">
    <location>
        <begin position="1"/>
        <end position="24"/>
    </location>
</feature>
<organism evidence="2 3">
    <name type="scientific">Stachybotrys elegans</name>
    <dbReference type="NCBI Taxonomy" id="80388"/>
    <lineage>
        <taxon>Eukaryota</taxon>
        <taxon>Fungi</taxon>
        <taxon>Dikarya</taxon>
        <taxon>Ascomycota</taxon>
        <taxon>Pezizomycotina</taxon>
        <taxon>Sordariomycetes</taxon>
        <taxon>Hypocreomycetidae</taxon>
        <taxon>Hypocreales</taxon>
        <taxon>Stachybotryaceae</taxon>
        <taxon>Stachybotrys</taxon>
    </lineage>
</organism>
<evidence type="ECO:0000313" key="3">
    <source>
        <dbReference type="Proteomes" id="UP000813444"/>
    </source>
</evidence>
<sequence length="522" mass="59066">MVFCGLPGPETMDGEAPPPYHPSASSSTLTVQLQAWYYTAEGRSTALNERLAELFRNYFRDNNLQDWDVPVLVQEGVTDVSLDDKYVPVEVQFRHRTYAYNDPGEHPMSDVRTLFFLSAPQILYRFFIEIHRTPQNLNIFPVGVPKLYVARYKHAYMLNTQGIYEDKFFVPSPDIDAVVQSWLRDALDTIPDVLKILSAIVNIYVLCQRYRNPHNENLNMQGVEEILRDISGEVPEQFEELRAIFDEFIQPHDIEPPGAPDMDLELVLEGVSGFWNRYNNLSTQMESVLRDLRNGQAIGNQDLYELVWNSRDTVLNVSELKKELLTTTKLLNEDYGSELKRYKSTRQGHAAKGATAGIVIIVACCLWNPFGWAAAGAITVGSVAATAMGGVAGGAAGVGVHWSQNDETVTTFKRKMKNVRELWRAIKTLQMYAKEVHEVLGLLFCKQVLGIPLDGTQAAHYRKELLTPLGVANVDEPMSVYDEELIRDRLKRLHESKLNLCNCLTQVLTDARFEIETFQRGA</sequence>
<dbReference type="EMBL" id="JAGPNK010000042">
    <property type="protein sequence ID" value="KAH7303024.1"/>
    <property type="molecule type" value="Genomic_DNA"/>
</dbReference>
<accession>A0A8K0WIM3</accession>
<evidence type="ECO:0000256" key="1">
    <source>
        <dbReference type="SAM" id="MobiDB-lite"/>
    </source>
</evidence>